<feature type="region of interest" description="Disordered" evidence="1">
    <location>
        <begin position="23"/>
        <end position="49"/>
    </location>
</feature>
<comment type="caution">
    <text evidence="2">The sequence shown here is derived from an EMBL/GenBank/DDBJ whole genome shotgun (WGS) entry which is preliminary data.</text>
</comment>
<feature type="compositionally biased region" description="Basic and acidic residues" evidence="1">
    <location>
        <begin position="23"/>
        <end position="45"/>
    </location>
</feature>
<organism evidence="2 3">
    <name type="scientific">Methyloceanibacter marginalis</name>
    <dbReference type="NCBI Taxonomy" id="1774971"/>
    <lineage>
        <taxon>Bacteria</taxon>
        <taxon>Pseudomonadati</taxon>
        <taxon>Pseudomonadota</taxon>
        <taxon>Alphaproteobacteria</taxon>
        <taxon>Hyphomicrobiales</taxon>
        <taxon>Hyphomicrobiaceae</taxon>
        <taxon>Methyloceanibacter</taxon>
    </lineage>
</organism>
<name>A0A1E3WD98_9HYPH</name>
<accession>A0A1E3WD98</accession>
<dbReference type="Proteomes" id="UP000095042">
    <property type="component" value="Unassembled WGS sequence"/>
</dbReference>
<evidence type="ECO:0000256" key="1">
    <source>
        <dbReference type="SAM" id="MobiDB-lite"/>
    </source>
</evidence>
<keyword evidence="3" id="KW-1185">Reference proteome</keyword>
<protein>
    <submittedName>
        <fullName evidence="2">Uncharacterized protein</fullName>
    </submittedName>
</protein>
<proteinExistence type="predicted"/>
<gene>
    <name evidence="2" type="ORF">AUC71_09280</name>
</gene>
<evidence type="ECO:0000313" key="3">
    <source>
        <dbReference type="Proteomes" id="UP000095042"/>
    </source>
</evidence>
<reference evidence="2 3" key="1">
    <citation type="journal article" date="2016" name="Environ. Microbiol.">
        <title>New Methyloceanibacter diversity from North Sea sediments includes methanotroph containing solely the soluble methane monooxygenase.</title>
        <authorList>
            <person name="Vekeman B."/>
            <person name="Kerckhof F.M."/>
            <person name="Cremers G."/>
            <person name="de Vos P."/>
            <person name="Vandamme P."/>
            <person name="Boon N."/>
            <person name="Op den Camp H.J."/>
            <person name="Heylen K."/>
        </authorList>
    </citation>
    <scope>NUCLEOTIDE SEQUENCE [LARGE SCALE GENOMIC DNA]</scope>
    <source>
        <strain evidence="2 3">R-67177</strain>
    </source>
</reference>
<dbReference type="AlphaFoldDB" id="A0A1E3WD98"/>
<sequence>MVEIFVPDARRGDEAIRSSFGEAHKQAGAHEPRHPGGKRGADAVGEKGGNQTVGGVPLGRHGPPLRIGDSAGDLFQLLHFLIREAASAQVKGADQGAMHDEIGVAANGRGEMGVAPQVETEMPEILRAVFGLGLAAQDHFADELRGGRGPGLRENAIELSRLERAGLGQVHADGRKELAQRHELLLRGCVMHAIDQRRALGFERLGRGYVRLDHELFDEAMGVEPGRGRDGADLSLVVEQDLTLRQIEVERSPFGARQDEAGIGAPQRAQHRVEQRPRGLVGPAVDGGLGLLVAQACRRAHQRAEEAMTELSPASVENHAYGEAGAGDVFLQRAQIVRDALRQHRHHAIGEVDRVAALAGFLVEALPGVT</sequence>
<dbReference type="EMBL" id="LPWD01000098">
    <property type="protein sequence ID" value="ODS03502.1"/>
    <property type="molecule type" value="Genomic_DNA"/>
</dbReference>
<evidence type="ECO:0000313" key="2">
    <source>
        <dbReference type="EMBL" id="ODS03502.1"/>
    </source>
</evidence>